<dbReference type="GO" id="GO:0006646">
    <property type="term" value="P:phosphatidylethanolamine biosynthetic process"/>
    <property type="evidence" value="ECO:0007669"/>
    <property type="project" value="TreeGrafter"/>
</dbReference>
<keyword evidence="6" id="KW-1185">Reference proteome</keyword>
<evidence type="ECO:0000313" key="6">
    <source>
        <dbReference type="Proteomes" id="UP000799777"/>
    </source>
</evidence>
<dbReference type="EMBL" id="ML978174">
    <property type="protein sequence ID" value="KAF2032256.1"/>
    <property type="molecule type" value="Genomic_DNA"/>
</dbReference>
<dbReference type="GO" id="GO:0004609">
    <property type="term" value="F:phosphatidylserine decarboxylase activity"/>
    <property type="evidence" value="ECO:0007669"/>
    <property type="project" value="InterPro"/>
</dbReference>
<feature type="domain" description="L-tryptophan decarboxylase PsiD-like" evidence="4">
    <location>
        <begin position="52"/>
        <end position="190"/>
    </location>
</feature>
<name>A0A9P4HFV5_9PLEO</name>
<dbReference type="AlphaFoldDB" id="A0A9P4HFV5"/>
<dbReference type="PANTHER" id="PTHR10067">
    <property type="entry name" value="PHOSPHATIDYLSERINE DECARBOXYLASE"/>
    <property type="match status" value="1"/>
</dbReference>
<dbReference type="GO" id="GO:0005739">
    <property type="term" value="C:mitochondrion"/>
    <property type="evidence" value="ECO:0007669"/>
    <property type="project" value="TreeGrafter"/>
</dbReference>
<feature type="compositionally biased region" description="Basic and acidic residues" evidence="3">
    <location>
        <begin position="1"/>
        <end position="19"/>
    </location>
</feature>
<gene>
    <name evidence="5" type="ORF">EK21DRAFT_87380</name>
</gene>
<feature type="region of interest" description="Disordered" evidence="3">
    <location>
        <begin position="1"/>
        <end position="25"/>
    </location>
</feature>
<evidence type="ECO:0000259" key="4">
    <source>
        <dbReference type="Pfam" id="PF12588"/>
    </source>
</evidence>
<dbReference type="OrthoDB" id="5973539at2759"/>
<evidence type="ECO:0000256" key="3">
    <source>
        <dbReference type="SAM" id="MobiDB-lite"/>
    </source>
</evidence>
<dbReference type="Pfam" id="PF12588">
    <property type="entry name" value="PSDC"/>
    <property type="match status" value="1"/>
</dbReference>
<keyword evidence="1" id="KW-0210">Decarboxylase</keyword>
<keyword evidence="2" id="KW-0456">Lyase</keyword>
<dbReference type="InterPro" id="IPR022237">
    <property type="entry name" value="PsiD-like"/>
</dbReference>
<reference evidence="5" key="1">
    <citation type="journal article" date="2020" name="Stud. Mycol.">
        <title>101 Dothideomycetes genomes: a test case for predicting lifestyles and emergence of pathogens.</title>
        <authorList>
            <person name="Haridas S."/>
            <person name="Albert R."/>
            <person name="Binder M."/>
            <person name="Bloem J."/>
            <person name="Labutti K."/>
            <person name="Salamov A."/>
            <person name="Andreopoulos B."/>
            <person name="Baker S."/>
            <person name="Barry K."/>
            <person name="Bills G."/>
            <person name="Bluhm B."/>
            <person name="Cannon C."/>
            <person name="Castanera R."/>
            <person name="Culley D."/>
            <person name="Daum C."/>
            <person name="Ezra D."/>
            <person name="Gonzalez J."/>
            <person name="Henrissat B."/>
            <person name="Kuo A."/>
            <person name="Liang C."/>
            <person name="Lipzen A."/>
            <person name="Lutzoni F."/>
            <person name="Magnuson J."/>
            <person name="Mondo S."/>
            <person name="Nolan M."/>
            <person name="Ohm R."/>
            <person name="Pangilinan J."/>
            <person name="Park H.-J."/>
            <person name="Ramirez L."/>
            <person name="Alfaro M."/>
            <person name="Sun H."/>
            <person name="Tritt A."/>
            <person name="Yoshinaga Y."/>
            <person name="Zwiers L.-H."/>
            <person name="Turgeon B."/>
            <person name="Goodwin S."/>
            <person name="Spatafora J."/>
            <person name="Crous P."/>
            <person name="Grigoriev I."/>
        </authorList>
    </citation>
    <scope>NUCLEOTIDE SEQUENCE</scope>
    <source>
        <strain evidence="5">CBS 110217</strain>
    </source>
</reference>
<dbReference type="PANTHER" id="PTHR10067:SF9">
    <property type="entry name" value="PHOSPHATIDYLSERINE DECARBOXYLASE FAMILY PROTEIN (AFU_ORTHOLOGUE AFUA_7G01730)"/>
    <property type="match status" value="1"/>
</dbReference>
<dbReference type="Pfam" id="PF02666">
    <property type="entry name" value="PS_Dcarbxylase"/>
    <property type="match status" value="1"/>
</dbReference>
<sequence length="451" mass="51195">MAKSSHQENVDNVPHEHQMHRTGSWLPSDHRVHKDWLNDIIKKAETDPKGYHPVIKEFQELIEKDTRIYLLVNSMFDEVPTKKPYNQDPVGHKQVRDYQHMLELFNHLLTHAPEWSDKEYGIGMVGTPFNAVLDWPMGTPSGFAFFLDPEVNKMIKKVLNAWAEFLGSLDSAYVLGNDSISWFSEHGVHDLAMIANVGKTSYKFEELFKCDPLKDHYGYKSWDDFFTRPVKEDKRPVASPDDDNVIANACESKPYKVARNISARDRFWIKGQPYSLVDMLDFDPLHEKFVGGTIYQAFLSALSYHRWHSPVSGKIVKAYVKDGTYFSEPLFEGLGDPAANGQIEQDGEKTGQGFLTATATRAIMYIEADNKDLGLVCFLGIGMTEVSTCDITVKEGQHVKKGDELGMFHYGGSTHCVIFRKEVELEGFPDTSNPEHNVPVRSKLAVVKNRT</sequence>
<accession>A0A9P4HFV5</accession>
<evidence type="ECO:0000256" key="2">
    <source>
        <dbReference type="ARBA" id="ARBA00023239"/>
    </source>
</evidence>
<dbReference type="Proteomes" id="UP000799777">
    <property type="component" value="Unassembled WGS sequence"/>
</dbReference>
<evidence type="ECO:0000313" key="5">
    <source>
        <dbReference type="EMBL" id="KAF2032256.1"/>
    </source>
</evidence>
<protein>
    <recommendedName>
        <fullName evidence="4">L-tryptophan decarboxylase PsiD-like domain-containing protein</fullName>
    </recommendedName>
</protein>
<proteinExistence type="predicted"/>
<dbReference type="InterPro" id="IPR003817">
    <property type="entry name" value="PS_Dcarbxylase"/>
</dbReference>
<organism evidence="5 6">
    <name type="scientific">Setomelanomma holmii</name>
    <dbReference type="NCBI Taxonomy" id="210430"/>
    <lineage>
        <taxon>Eukaryota</taxon>
        <taxon>Fungi</taxon>
        <taxon>Dikarya</taxon>
        <taxon>Ascomycota</taxon>
        <taxon>Pezizomycotina</taxon>
        <taxon>Dothideomycetes</taxon>
        <taxon>Pleosporomycetidae</taxon>
        <taxon>Pleosporales</taxon>
        <taxon>Pleosporineae</taxon>
        <taxon>Phaeosphaeriaceae</taxon>
        <taxon>Setomelanomma</taxon>
    </lineage>
</organism>
<evidence type="ECO:0000256" key="1">
    <source>
        <dbReference type="ARBA" id="ARBA00022793"/>
    </source>
</evidence>
<comment type="caution">
    <text evidence="5">The sequence shown here is derived from an EMBL/GenBank/DDBJ whole genome shotgun (WGS) entry which is preliminary data.</text>
</comment>